<protein>
    <submittedName>
        <fullName evidence="3">Uncharacterized protein</fullName>
    </submittedName>
</protein>
<evidence type="ECO:0000256" key="1">
    <source>
        <dbReference type="SAM" id="SignalP"/>
    </source>
</evidence>
<name>A0A915JSF5_ROMCU</name>
<sequence>MSRMAFLCFSLFLFYFGVFRIDCSTKFSLFENFVVNDDDSKLSGKDHGPSRSCAMCLGEGVNDCQGQKTDGCEYCTKILGTLIDSSQMPDYVWKFLQKLKPDVEDMVIRMCTNSQIMEAVNLHDPKVGCHQVDRYGFQGRACLCNGECIYPKSAKVPLKNRRI</sequence>
<keyword evidence="2" id="KW-1185">Reference proteome</keyword>
<dbReference type="Proteomes" id="UP000887565">
    <property type="component" value="Unplaced"/>
</dbReference>
<dbReference type="AlphaFoldDB" id="A0A915JSF5"/>
<evidence type="ECO:0000313" key="3">
    <source>
        <dbReference type="WBParaSite" id="nRc.2.0.1.t29240-RA"/>
    </source>
</evidence>
<keyword evidence="1" id="KW-0732">Signal</keyword>
<reference evidence="3" key="1">
    <citation type="submission" date="2022-11" db="UniProtKB">
        <authorList>
            <consortium name="WormBaseParasite"/>
        </authorList>
    </citation>
    <scope>IDENTIFICATION</scope>
</reference>
<dbReference type="WBParaSite" id="nRc.2.0.1.t29240-RA">
    <property type="protein sequence ID" value="nRc.2.0.1.t29240-RA"/>
    <property type="gene ID" value="nRc.2.0.1.g29240"/>
</dbReference>
<evidence type="ECO:0000313" key="2">
    <source>
        <dbReference type="Proteomes" id="UP000887565"/>
    </source>
</evidence>
<feature type="chain" id="PRO_5037737250" evidence="1">
    <location>
        <begin position="21"/>
        <end position="163"/>
    </location>
</feature>
<accession>A0A915JSF5</accession>
<feature type="signal peptide" evidence="1">
    <location>
        <begin position="1"/>
        <end position="20"/>
    </location>
</feature>
<organism evidence="2 3">
    <name type="scientific">Romanomermis culicivorax</name>
    <name type="common">Nematode worm</name>
    <dbReference type="NCBI Taxonomy" id="13658"/>
    <lineage>
        <taxon>Eukaryota</taxon>
        <taxon>Metazoa</taxon>
        <taxon>Ecdysozoa</taxon>
        <taxon>Nematoda</taxon>
        <taxon>Enoplea</taxon>
        <taxon>Dorylaimia</taxon>
        <taxon>Mermithida</taxon>
        <taxon>Mermithoidea</taxon>
        <taxon>Mermithidae</taxon>
        <taxon>Romanomermis</taxon>
    </lineage>
</organism>
<proteinExistence type="predicted"/>